<evidence type="ECO:0000313" key="1">
    <source>
        <dbReference type="EMBL" id="PLX61892.1"/>
    </source>
</evidence>
<dbReference type="Proteomes" id="UP000235015">
    <property type="component" value="Unassembled WGS sequence"/>
</dbReference>
<sequence>MTGTPVRIIGMVDRGQPRILPETGSRQHADAELDANRPIIIPAASMRTRQYRLHYPYRMQIHASNKNPAFGGNPNKRIVMFHKSHQTVRQYRQAITIHF</sequence>
<comment type="caution">
    <text evidence="1">The sequence shown here is derived from an EMBL/GenBank/DDBJ whole genome shotgun (WGS) entry which is preliminary data.</text>
</comment>
<name>A0A2N6CX62_9GAMM</name>
<protein>
    <submittedName>
        <fullName evidence="1">Uncharacterized protein</fullName>
    </submittedName>
</protein>
<dbReference type="AlphaFoldDB" id="A0A2N6CX62"/>
<organism evidence="1 2">
    <name type="scientific">Sedimenticola selenatireducens</name>
    <dbReference type="NCBI Taxonomy" id="191960"/>
    <lineage>
        <taxon>Bacteria</taxon>
        <taxon>Pseudomonadati</taxon>
        <taxon>Pseudomonadota</taxon>
        <taxon>Gammaproteobacteria</taxon>
        <taxon>Chromatiales</taxon>
        <taxon>Sedimenticolaceae</taxon>
        <taxon>Sedimenticola</taxon>
    </lineage>
</organism>
<reference evidence="1 2" key="1">
    <citation type="submission" date="2017-11" db="EMBL/GenBank/DDBJ databases">
        <title>Genome-resolved metagenomics identifies genetic mobility, metabolic interactions, and unexpected diversity in perchlorate-reducing communities.</title>
        <authorList>
            <person name="Barnum T.P."/>
            <person name="Figueroa I.A."/>
            <person name="Carlstrom C.I."/>
            <person name="Lucas L.N."/>
            <person name="Engelbrektson A.L."/>
            <person name="Coates J.D."/>
        </authorList>
    </citation>
    <scope>NUCLEOTIDE SEQUENCE [LARGE SCALE GENOMIC DNA]</scope>
    <source>
        <strain evidence="1">BM301</strain>
    </source>
</reference>
<proteinExistence type="predicted"/>
<gene>
    <name evidence="1" type="ORF">C0630_07680</name>
</gene>
<accession>A0A2N6CX62</accession>
<evidence type="ECO:0000313" key="2">
    <source>
        <dbReference type="Proteomes" id="UP000235015"/>
    </source>
</evidence>
<dbReference type="EMBL" id="PKUN01000009">
    <property type="protein sequence ID" value="PLX61892.1"/>
    <property type="molecule type" value="Genomic_DNA"/>
</dbReference>